<dbReference type="EMBL" id="JABFRW010000062">
    <property type="protein sequence ID" value="NOT33657.1"/>
    <property type="molecule type" value="Genomic_DNA"/>
</dbReference>
<comment type="caution">
    <text evidence="1">The sequence shown here is derived from an EMBL/GenBank/DDBJ whole genome shotgun (WGS) entry which is preliminary data.</text>
</comment>
<dbReference type="AlphaFoldDB" id="A0A849SLE1"/>
<evidence type="ECO:0000313" key="2">
    <source>
        <dbReference type="Proteomes" id="UP000580839"/>
    </source>
</evidence>
<protein>
    <recommendedName>
        <fullName evidence="3">Zinc-finger domain-containing protein</fullName>
    </recommendedName>
</protein>
<organism evidence="1 2">
    <name type="scientific">Eiseniibacteriota bacterium</name>
    <dbReference type="NCBI Taxonomy" id="2212470"/>
    <lineage>
        <taxon>Bacteria</taxon>
        <taxon>Candidatus Eiseniibacteriota</taxon>
    </lineage>
</organism>
<dbReference type="Proteomes" id="UP000580839">
    <property type="component" value="Unassembled WGS sequence"/>
</dbReference>
<name>A0A849SLE1_UNCEI</name>
<evidence type="ECO:0000313" key="1">
    <source>
        <dbReference type="EMBL" id="NOT33657.1"/>
    </source>
</evidence>
<accession>A0A849SLE1</accession>
<sequence>MNPWSGAARHLEIGQVLDYLEGRLSARALIAVERHLATPCRRCRERLVAAAQLVERMQSDRSVPVPELLHRIALESFGAVGELRSPGQSISWLARLVFDSATSPSPAFARHAIGEARRLRFELGGDTLECEFEPEGAGLVTLRGCLKAPDALLHTLELATGEERRVAHPAGDGLFAIVAVPAGPLEITLAGPDGTWRLPVIEI</sequence>
<proteinExistence type="predicted"/>
<reference evidence="1 2" key="1">
    <citation type="submission" date="2020-04" db="EMBL/GenBank/DDBJ databases">
        <title>Metagenomic profiling of ammonia- and methane-oxidizing microorganisms in a Dutch drinking water treatment plant.</title>
        <authorList>
            <person name="Poghosyan L."/>
            <person name="Leucker S."/>
        </authorList>
    </citation>
    <scope>NUCLEOTIDE SEQUENCE [LARGE SCALE GENOMIC DNA]</scope>
    <source>
        <strain evidence="1">S-RSF-IL-03</strain>
    </source>
</reference>
<gene>
    <name evidence="1" type="ORF">HOP12_05735</name>
</gene>
<evidence type="ECO:0008006" key="3">
    <source>
        <dbReference type="Google" id="ProtNLM"/>
    </source>
</evidence>